<dbReference type="Gene3D" id="2.60.120.10">
    <property type="entry name" value="Jelly Rolls"/>
    <property type="match status" value="1"/>
</dbReference>
<dbReference type="InterPro" id="IPR011051">
    <property type="entry name" value="RmlC_Cupin_sf"/>
</dbReference>
<dbReference type="EMBL" id="FNVA01000001">
    <property type="protein sequence ID" value="SEF66894.1"/>
    <property type="molecule type" value="Genomic_DNA"/>
</dbReference>
<dbReference type="Proteomes" id="UP000236728">
    <property type="component" value="Unassembled WGS sequence"/>
</dbReference>
<reference evidence="1 2" key="1">
    <citation type="submission" date="2016-10" db="EMBL/GenBank/DDBJ databases">
        <authorList>
            <person name="de Groot N.N."/>
        </authorList>
    </citation>
    <scope>NUCLEOTIDE SEQUENCE [LARGE SCALE GENOMIC DNA]</scope>
    <source>
        <strain evidence="1 2">DSM 22489</strain>
    </source>
</reference>
<sequence length="250" mass="27588">MRAMAHMGAPRLDSETWARKAASLARVIPAVLLLSMASPASSQQPLPPNYKTVLDNADVLVQRVHYGPHEFIPPHDHYAVVTVLVYLNDSGVVELAHEPKPGDTEPDVVKRPPTHTGAFRIGPAAFERHSVRNLGDVPSDFFRVELKQLPLDWLKDQVRGPAPTPPLHDGVSTEYTDARLRIDRIICKAATACSIDADPAPSVLITIPTPDELAKEPHLERWVQPGEHVVITTSRDHAQYLRILLLPAKP</sequence>
<keyword evidence="2" id="KW-1185">Reference proteome</keyword>
<name>A0A1H5TVR7_9BACT</name>
<proteinExistence type="predicted"/>
<evidence type="ECO:0000313" key="2">
    <source>
        <dbReference type="Proteomes" id="UP000236728"/>
    </source>
</evidence>
<gene>
    <name evidence="1" type="ORF">SAMN05421819_0758</name>
</gene>
<dbReference type="InterPro" id="IPR014710">
    <property type="entry name" value="RmlC-like_jellyroll"/>
</dbReference>
<protein>
    <submittedName>
        <fullName evidence="1">Uncharacterized protein</fullName>
    </submittedName>
</protein>
<accession>A0A1H5TVR7</accession>
<dbReference type="SUPFAM" id="SSF51182">
    <property type="entry name" value="RmlC-like cupins"/>
    <property type="match status" value="1"/>
</dbReference>
<dbReference type="AlphaFoldDB" id="A0A1H5TVR7"/>
<organism evidence="1 2">
    <name type="scientific">Bryocella elongata</name>
    <dbReference type="NCBI Taxonomy" id="863522"/>
    <lineage>
        <taxon>Bacteria</taxon>
        <taxon>Pseudomonadati</taxon>
        <taxon>Acidobacteriota</taxon>
        <taxon>Terriglobia</taxon>
        <taxon>Terriglobales</taxon>
        <taxon>Acidobacteriaceae</taxon>
        <taxon>Bryocella</taxon>
    </lineage>
</organism>
<evidence type="ECO:0000313" key="1">
    <source>
        <dbReference type="EMBL" id="SEF66894.1"/>
    </source>
</evidence>